<dbReference type="InterPro" id="IPR044946">
    <property type="entry name" value="Restrct_endonuc_typeI_TRD_sf"/>
</dbReference>
<protein>
    <recommendedName>
        <fullName evidence="5">Type I restriction modification DNA specificity domain-containing protein</fullName>
    </recommendedName>
</protein>
<comment type="caution">
    <text evidence="3">The sequence shown here is derived from an EMBL/GenBank/DDBJ whole genome shotgun (WGS) entry which is preliminary data.</text>
</comment>
<dbReference type="GO" id="GO:0003677">
    <property type="term" value="F:DNA binding"/>
    <property type="evidence" value="ECO:0007669"/>
    <property type="project" value="UniProtKB-KW"/>
</dbReference>
<keyword evidence="1" id="KW-0680">Restriction system</keyword>
<reference evidence="3 4" key="1">
    <citation type="journal article" date="2019" name="Nat. Microbiol.">
        <title>Wide diversity of methane and short-chain alkane metabolisms in uncultured archaea.</title>
        <authorList>
            <person name="Borrel G."/>
            <person name="Adam P.S."/>
            <person name="McKay L.J."/>
            <person name="Chen L.X."/>
            <person name="Sierra-Garcia I.N."/>
            <person name="Sieber C.M."/>
            <person name="Letourneur Q."/>
            <person name="Ghozlane A."/>
            <person name="Andersen G.L."/>
            <person name="Li W.J."/>
            <person name="Hallam S.J."/>
            <person name="Muyzer G."/>
            <person name="de Oliveira V.M."/>
            <person name="Inskeep W.P."/>
            <person name="Banfield J.F."/>
            <person name="Gribaldo S."/>
        </authorList>
    </citation>
    <scope>NUCLEOTIDE SEQUENCE [LARGE SCALE GENOMIC DNA]</scope>
    <source>
        <strain evidence="3">NM1a</strain>
    </source>
</reference>
<keyword evidence="2" id="KW-0238">DNA-binding</keyword>
<organism evidence="3 4">
    <name type="scientific">Methanoliparum thermophilum</name>
    <dbReference type="NCBI Taxonomy" id="2491083"/>
    <lineage>
        <taxon>Archaea</taxon>
        <taxon>Methanobacteriati</taxon>
        <taxon>Methanobacteriota</taxon>
        <taxon>Candidatus Methanoliparia</taxon>
        <taxon>Candidatus Methanoliparales</taxon>
        <taxon>Candidatus Methanoliparaceae</taxon>
        <taxon>Candidatus Methanoliparum</taxon>
    </lineage>
</organism>
<dbReference type="GO" id="GO:0009307">
    <property type="term" value="P:DNA restriction-modification system"/>
    <property type="evidence" value="ECO:0007669"/>
    <property type="project" value="UniProtKB-KW"/>
</dbReference>
<dbReference type="Proteomes" id="UP000317158">
    <property type="component" value="Unassembled WGS sequence"/>
</dbReference>
<gene>
    <name evidence="3" type="ORF">EF806_06470</name>
</gene>
<evidence type="ECO:0000313" key="4">
    <source>
        <dbReference type="Proteomes" id="UP000317158"/>
    </source>
</evidence>
<accession>A0A520KQX0</accession>
<dbReference type="AlphaFoldDB" id="A0A520KQX0"/>
<evidence type="ECO:0000313" key="3">
    <source>
        <dbReference type="EMBL" id="RZN63947.1"/>
    </source>
</evidence>
<dbReference type="EMBL" id="RXIF01000012">
    <property type="protein sequence ID" value="RZN63947.1"/>
    <property type="molecule type" value="Genomic_DNA"/>
</dbReference>
<proteinExistence type="predicted"/>
<dbReference type="Gene3D" id="3.90.220.20">
    <property type="entry name" value="DNA methylase specificity domains"/>
    <property type="match status" value="1"/>
</dbReference>
<dbReference type="SUPFAM" id="SSF116734">
    <property type="entry name" value="DNA methylase specificity domain"/>
    <property type="match status" value="1"/>
</dbReference>
<evidence type="ECO:0000256" key="1">
    <source>
        <dbReference type="ARBA" id="ARBA00022747"/>
    </source>
</evidence>
<sequence>MLLPPLPEQKRIVARIDKIQKKAQTFRKLQKETEKDIEMLRESILYETFRGEF</sequence>
<name>A0A520KQX0_METT2</name>
<evidence type="ECO:0008006" key="5">
    <source>
        <dbReference type="Google" id="ProtNLM"/>
    </source>
</evidence>
<evidence type="ECO:0000256" key="2">
    <source>
        <dbReference type="ARBA" id="ARBA00023125"/>
    </source>
</evidence>